<dbReference type="EMBL" id="JACHOC010000008">
    <property type="protein sequence ID" value="MBB4624029.1"/>
    <property type="molecule type" value="Genomic_DNA"/>
</dbReference>
<reference evidence="2 3" key="1">
    <citation type="submission" date="2020-08" db="EMBL/GenBank/DDBJ databases">
        <title>Genomic Encyclopedia of Type Strains, Phase IV (KMG-IV): sequencing the most valuable type-strain genomes for metagenomic binning, comparative biology and taxonomic classification.</title>
        <authorList>
            <person name="Goeker M."/>
        </authorList>
    </citation>
    <scope>NUCLEOTIDE SEQUENCE [LARGE SCALE GENOMIC DNA]</scope>
    <source>
        <strain evidence="2 3">DSM 102983</strain>
    </source>
</reference>
<dbReference type="RefSeq" id="WP_122357362.1">
    <property type="nucleotide sequence ID" value="NZ_BMPB01000011.1"/>
</dbReference>
<keyword evidence="3" id="KW-1185">Reference proteome</keyword>
<dbReference type="Pfam" id="PF04488">
    <property type="entry name" value="Gly_transf_sug"/>
    <property type="match status" value="1"/>
</dbReference>
<sequence>MIPKIIHYCWFGNNPLPTLAIKCIASWKKYLPDYEIKEWNEENFDINIIQYVKEAYNAKKYAFVSDYARFWILYNYGGLYFDTDVEIIRPMDEIIIRGSFMGCEYDGKPGRGMPLVAPGLGLGAIKELAFYREILRLYDGMKFINDDGTCNLTTIVKYTTQVLCKYGLKDISGIQEVSSIIIYPQEFFCPLHGSQVKFTKNTYTIHHYMGSWVKQGIRKKIIFIIHNLICQYYKMKIAIFRTFL</sequence>
<keyword evidence="1" id="KW-0808">Transferase</keyword>
<evidence type="ECO:0000313" key="3">
    <source>
        <dbReference type="Proteomes" id="UP000533637"/>
    </source>
</evidence>
<dbReference type="InterPro" id="IPR051706">
    <property type="entry name" value="Glycosyltransferase_domain"/>
</dbReference>
<accession>A0ABR6KT65</accession>
<dbReference type="PANTHER" id="PTHR32385">
    <property type="entry name" value="MANNOSYL PHOSPHORYLINOSITOL CERAMIDE SYNTHASE"/>
    <property type="match status" value="1"/>
</dbReference>
<dbReference type="Proteomes" id="UP000533637">
    <property type="component" value="Unassembled WGS sequence"/>
</dbReference>
<evidence type="ECO:0000313" key="2">
    <source>
        <dbReference type="EMBL" id="MBB4624029.1"/>
    </source>
</evidence>
<evidence type="ECO:0000256" key="1">
    <source>
        <dbReference type="ARBA" id="ARBA00022679"/>
    </source>
</evidence>
<organism evidence="2 3">
    <name type="scientific">Parabacteroides faecis</name>
    <dbReference type="NCBI Taxonomy" id="1217282"/>
    <lineage>
        <taxon>Bacteria</taxon>
        <taxon>Pseudomonadati</taxon>
        <taxon>Bacteroidota</taxon>
        <taxon>Bacteroidia</taxon>
        <taxon>Bacteroidales</taxon>
        <taxon>Tannerellaceae</taxon>
        <taxon>Parabacteroides</taxon>
    </lineage>
</organism>
<gene>
    <name evidence="2" type="ORF">GGQ57_003953</name>
</gene>
<dbReference type="PANTHER" id="PTHR32385:SF15">
    <property type="entry name" value="INOSITOL PHOSPHOCERAMIDE MANNOSYLTRANSFERASE 1"/>
    <property type="match status" value="1"/>
</dbReference>
<name>A0ABR6KT65_9BACT</name>
<protein>
    <submittedName>
        <fullName evidence="2">Mannosyltransferase OCH1-like enzyme</fullName>
    </submittedName>
</protein>
<proteinExistence type="predicted"/>
<dbReference type="Gene3D" id="3.90.550.20">
    <property type="match status" value="1"/>
</dbReference>
<dbReference type="InterPro" id="IPR007577">
    <property type="entry name" value="GlycoTrfase_DXD_sugar-bd_CS"/>
</dbReference>
<comment type="caution">
    <text evidence="2">The sequence shown here is derived from an EMBL/GenBank/DDBJ whole genome shotgun (WGS) entry which is preliminary data.</text>
</comment>
<dbReference type="InterPro" id="IPR029044">
    <property type="entry name" value="Nucleotide-diphossugar_trans"/>
</dbReference>
<dbReference type="SUPFAM" id="SSF53448">
    <property type="entry name" value="Nucleotide-diphospho-sugar transferases"/>
    <property type="match status" value="1"/>
</dbReference>